<dbReference type="NCBIfam" id="TIGR00436">
    <property type="entry name" value="era"/>
    <property type="match status" value="1"/>
</dbReference>
<evidence type="ECO:0000256" key="7">
    <source>
        <dbReference type="ARBA" id="ARBA00022730"/>
    </source>
</evidence>
<dbReference type="GO" id="GO:0043024">
    <property type="term" value="F:ribosomal small subunit binding"/>
    <property type="evidence" value="ECO:0007669"/>
    <property type="project" value="TreeGrafter"/>
</dbReference>
<dbReference type="HAMAP" id="MF_00367">
    <property type="entry name" value="GTPase_Era"/>
    <property type="match status" value="1"/>
</dbReference>
<dbReference type="PROSITE" id="PS50823">
    <property type="entry name" value="KH_TYPE_2"/>
    <property type="match status" value="1"/>
</dbReference>
<dbReference type="PRINTS" id="PR00326">
    <property type="entry name" value="GTP1OBG"/>
</dbReference>
<dbReference type="Proteomes" id="UP000586722">
    <property type="component" value="Unassembled WGS sequence"/>
</dbReference>
<name>A0A7X5F1T8_9HYPH</name>
<evidence type="ECO:0000313" key="16">
    <source>
        <dbReference type="Proteomes" id="UP000586722"/>
    </source>
</evidence>
<comment type="caution">
    <text evidence="15">The sequence shown here is derived from an EMBL/GenBank/DDBJ whole genome shotgun (WGS) entry which is preliminary data.</text>
</comment>
<keyword evidence="6" id="KW-0997">Cell inner membrane</keyword>
<dbReference type="NCBIfam" id="TIGR00231">
    <property type="entry name" value="small_GTP"/>
    <property type="match status" value="1"/>
</dbReference>
<feature type="region of interest" description="G2" evidence="13">
    <location>
        <begin position="54"/>
        <end position="58"/>
    </location>
</feature>
<evidence type="ECO:0000256" key="4">
    <source>
        <dbReference type="ARBA" id="ARBA00022490"/>
    </source>
</evidence>
<dbReference type="SUPFAM" id="SSF52540">
    <property type="entry name" value="P-loop containing nucleoside triphosphate hydrolases"/>
    <property type="match status" value="1"/>
</dbReference>
<keyword evidence="5 12" id="KW-0690">Ribosome biogenesis</keyword>
<dbReference type="InterPro" id="IPR005225">
    <property type="entry name" value="Small_GTP-bd"/>
</dbReference>
<keyword evidence="11 12" id="KW-0472">Membrane</keyword>
<evidence type="ECO:0000313" key="15">
    <source>
        <dbReference type="EMBL" id="NBN78203.1"/>
    </source>
</evidence>
<evidence type="ECO:0000256" key="12">
    <source>
        <dbReference type="HAMAP-Rule" id="MF_00367"/>
    </source>
</evidence>
<feature type="binding site" evidence="12">
    <location>
        <begin position="137"/>
        <end position="140"/>
    </location>
    <ligand>
        <name>GTP</name>
        <dbReference type="ChEBI" id="CHEBI:37565"/>
    </ligand>
</feature>
<sequence length="313" mass="34787">MDDAAPGSHDPAALTPTTTRAGFVALIGAPNAGKSTLINQLVGTKVSIVTHKVQTTRALVRGIAMHGPAQIIFVDTPGIFKPKRRLDRAMVDTAWGGSRDADVTALLIDARKGLTEEVEAILDRLAGEKGLKVLILNKTDVANREKLLKLAVAANEKVTFEKTFMVSALTGDGVADILSYFADKVRPGPWLYPEDQVSDAPMRMLAAEITREKLFERLHEEIPYVSTVETELWEERKDGSVRLEQTIYVERDSQKAIVLGKKGQTIKVISQAARTELTEIVERPVHLFLFVKVRENWSDDPERYREMGLEFPR</sequence>
<dbReference type="PROSITE" id="PS51713">
    <property type="entry name" value="G_ERA"/>
    <property type="match status" value="1"/>
</dbReference>
<protein>
    <recommendedName>
        <fullName evidence="2 12">GTPase Era</fullName>
    </recommendedName>
</protein>
<dbReference type="InterPro" id="IPR015946">
    <property type="entry name" value="KH_dom-like_a/b"/>
</dbReference>
<evidence type="ECO:0000256" key="5">
    <source>
        <dbReference type="ARBA" id="ARBA00022517"/>
    </source>
</evidence>
<dbReference type="PANTHER" id="PTHR42698">
    <property type="entry name" value="GTPASE ERA"/>
    <property type="match status" value="1"/>
</dbReference>
<dbReference type="SUPFAM" id="SSF54814">
    <property type="entry name" value="Prokaryotic type KH domain (KH-domain type II)"/>
    <property type="match status" value="1"/>
</dbReference>
<dbReference type="NCBIfam" id="NF000908">
    <property type="entry name" value="PRK00089.1"/>
    <property type="match status" value="1"/>
</dbReference>
<keyword evidence="16" id="KW-1185">Reference proteome</keyword>
<dbReference type="RefSeq" id="WP_161674658.1">
    <property type="nucleotide sequence ID" value="NZ_JAABLP010000001.1"/>
</dbReference>
<dbReference type="CDD" id="cd22534">
    <property type="entry name" value="KH-II_Era"/>
    <property type="match status" value="1"/>
</dbReference>
<dbReference type="GO" id="GO:0005525">
    <property type="term" value="F:GTP binding"/>
    <property type="evidence" value="ECO:0007669"/>
    <property type="project" value="UniProtKB-UniRule"/>
</dbReference>
<feature type="region of interest" description="G5" evidence="13">
    <location>
        <begin position="166"/>
        <end position="168"/>
    </location>
</feature>
<feature type="region of interest" description="G1" evidence="13">
    <location>
        <begin position="28"/>
        <end position="35"/>
    </location>
</feature>
<dbReference type="FunFam" id="3.30.300.20:FF:000031">
    <property type="entry name" value="GTPase Era"/>
    <property type="match status" value="1"/>
</dbReference>
<dbReference type="EMBL" id="JAABLQ010000001">
    <property type="protein sequence ID" value="NBN78203.1"/>
    <property type="molecule type" value="Genomic_DNA"/>
</dbReference>
<dbReference type="InterPro" id="IPR005662">
    <property type="entry name" value="GTPase_Era-like"/>
</dbReference>
<dbReference type="InterPro" id="IPR004044">
    <property type="entry name" value="KH_dom_type_2"/>
</dbReference>
<keyword evidence="4 12" id="KW-0963">Cytoplasm</keyword>
<accession>A0A7X5F1T8</accession>
<dbReference type="GO" id="GO:0003924">
    <property type="term" value="F:GTPase activity"/>
    <property type="evidence" value="ECO:0007669"/>
    <property type="project" value="UniProtKB-UniRule"/>
</dbReference>
<keyword evidence="9 12" id="KW-0694">RNA-binding</keyword>
<evidence type="ECO:0000256" key="3">
    <source>
        <dbReference type="ARBA" id="ARBA00022475"/>
    </source>
</evidence>
<evidence type="ECO:0000256" key="1">
    <source>
        <dbReference type="ARBA" id="ARBA00007921"/>
    </source>
</evidence>
<comment type="similarity">
    <text evidence="1 12 13 14">Belongs to the TRAFAC class TrmE-Era-EngA-EngB-Septin-like GTPase superfamily. Era GTPase family.</text>
</comment>
<dbReference type="CDD" id="cd04163">
    <property type="entry name" value="Era"/>
    <property type="match status" value="1"/>
</dbReference>
<dbReference type="GO" id="GO:0070181">
    <property type="term" value="F:small ribosomal subunit rRNA binding"/>
    <property type="evidence" value="ECO:0007669"/>
    <property type="project" value="UniProtKB-UniRule"/>
</dbReference>
<dbReference type="InterPro" id="IPR006073">
    <property type="entry name" value="GTP-bd"/>
</dbReference>
<proteinExistence type="inferred from homology"/>
<dbReference type="Gene3D" id="3.40.50.300">
    <property type="entry name" value="P-loop containing nucleotide triphosphate hydrolases"/>
    <property type="match status" value="1"/>
</dbReference>
<organism evidence="15 16">
    <name type="scientific">Pannonibacter tanglangensis</name>
    <dbReference type="NCBI Taxonomy" id="2750084"/>
    <lineage>
        <taxon>Bacteria</taxon>
        <taxon>Pseudomonadati</taxon>
        <taxon>Pseudomonadota</taxon>
        <taxon>Alphaproteobacteria</taxon>
        <taxon>Hyphomicrobiales</taxon>
        <taxon>Stappiaceae</taxon>
        <taxon>Pannonibacter</taxon>
    </lineage>
</organism>
<evidence type="ECO:0000256" key="6">
    <source>
        <dbReference type="ARBA" id="ARBA00022519"/>
    </source>
</evidence>
<keyword evidence="8 12" id="KW-0547">Nucleotide-binding</keyword>
<dbReference type="GO" id="GO:0005829">
    <property type="term" value="C:cytosol"/>
    <property type="evidence" value="ECO:0007669"/>
    <property type="project" value="TreeGrafter"/>
</dbReference>
<evidence type="ECO:0000256" key="14">
    <source>
        <dbReference type="RuleBase" id="RU003761"/>
    </source>
</evidence>
<evidence type="ECO:0000256" key="11">
    <source>
        <dbReference type="ARBA" id="ARBA00023136"/>
    </source>
</evidence>
<feature type="region of interest" description="G4" evidence="13">
    <location>
        <begin position="137"/>
        <end position="140"/>
    </location>
</feature>
<dbReference type="InterPro" id="IPR009019">
    <property type="entry name" value="KH_sf_prok-type"/>
</dbReference>
<evidence type="ECO:0000256" key="10">
    <source>
        <dbReference type="ARBA" id="ARBA00023134"/>
    </source>
</evidence>
<dbReference type="Pfam" id="PF01926">
    <property type="entry name" value="MMR_HSR1"/>
    <property type="match status" value="1"/>
</dbReference>
<reference evidence="16" key="1">
    <citation type="submission" date="2020-01" db="EMBL/GenBank/DDBJ databases">
        <authorList>
            <person name="Fang Y."/>
            <person name="Sun R."/>
            <person name="Nie L."/>
            <person name="He J."/>
            <person name="Hao L."/>
            <person name="Wang L."/>
            <person name="Su S."/>
            <person name="Lv E."/>
            <person name="Zhang Z."/>
            <person name="Xie R."/>
            <person name="Liu H."/>
        </authorList>
    </citation>
    <scope>NUCLEOTIDE SEQUENCE [LARGE SCALE GENOMIC DNA]</scope>
    <source>
        <strain evidence="16">XCT-53</strain>
    </source>
</reference>
<feature type="binding site" evidence="12">
    <location>
        <begin position="28"/>
        <end position="35"/>
    </location>
    <ligand>
        <name>GTP</name>
        <dbReference type="ChEBI" id="CHEBI:37565"/>
    </ligand>
</feature>
<keyword evidence="7 12" id="KW-0699">rRNA-binding</keyword>
<comment type="subcellular location">
    <subcellularLocation>
        <location evidence="12">Cytoplasm</location>
    </subcellularLocation>
    <subcellularLocation>
        <location evidence="12">Cell membrane</location>
        <topology evidence="12">Peripheral membrane protein</topology>
    </subcellularLocation>
</comment>
<feature type="binding site" evidence="12">
    <location>
        <begin position="75"/>
        <end position="79"/>
    </location>
    <ligand>
        <name>GTP</name>
        <dbReference type="ChEBI" id="CHEBI:37565"/>
    </ligand>
</feature>
<dbReference type="InterPro" id="IPR027417">
    <property type="entry name" value="P-loop_NTPase"/>
</dbReference>
<dbReference type="AlphaFoldDB" id="A0A7X5F1T8"/>
<dbReference type="PANTHER" id="PTHR42698:SF1">
    <property type="entry name" value="GTPASE ERA, MITOCHONDRIAL"/>
    <property type="match status" value="1"/>
</dbReference>
<dbReference type="InterPro" id="IPR030388">
    <property type="entry name" value="G_ERA_dom"/>
</dbReference>
<evidence type="ECO:0000256" key="8">
    <source>
        <dbReference type="ARBA" id="ARBA00022741"/>
    </source>
</evidence>
<dbReference type="GO" id="GO:0000028">
    <property type="term" value="P:ribosomal small subunit assembly"/>
    <property type="evidence" value="ECO:0007669"/>
    <property type="project" value="TreeGrafter"/>
</dbReference>
<evidence type="ECO:0000256" key="13">
    <source>
        <dbReference type="PROSITE-ProRule" id="PRU01050"/>
    </source>
</evidence>
<evidence type="ECO:0000256" key="2">
    <source>
        <dbReference type="ARBA" id="ARBA00020484"/>
    </source>
</evidence>
<dbReference type="GO" id="GO:0005886">
    <property type="term" value="C:plasma membrane"/>
    <property type="evidence" value="ECO:0007669"/>
    <property type="project" value="UniProtKB-SubCell"/>
</dbReference>
<keyword evidence="3 12" id="KW-1003">Cell membrane</keyword>
<keyword evidence="10 12" id="KW-0342">GTP-binding</keyword>
<evidence type="ECO:0000256" key="9">
    <source>
        <dbReference type="ARBA" id="ARBA00022884"/>
    </source>
</evidence>
<comment type="function">
    <text evidence="12">An essential GTPase that binds both GDP and GTP, with rapid nucleotide exchange. Plays a role in 16S rRNA processing and 30S ribosomal subunit biogenesis and possibly also in cell cycle regulation and energy metabolism.</text>
</comment>
<gene>
    <name evidence="12" type="primary">era</name>
    <name evidence="15" type="ORF">GWI72_07995</name>
</gene>
<comment type="subunit">
    <text evidence="12">Monomer.</text>
</comment>
<dbReference type="Pfam" id="PF07650">
    <property type="entry name" value="KH_2"/>
    <property type="match status" value="1"/>
</dbReference>
<dbReference type="Gene3D" id="3.30.300.20">
    <property type="match status" value="1"/>
</dbReference>
<feature type="region of interest" description="G3" evidence="13">
    <location>
        <begin position="75"/>
        <end position="78"/>
    </location>
</feature>